<feature type="compositionally biased region" description="Basic and acidic residues" evidence="1">
    <location>
        <begin position="278"/>
        <end position="288"/>
    </location>
</feature>
<keyword evidence="3" id="KW-1185">Reference proteome</keyword>
<feature type="compositionally biased region" description="Basic and acidic residues" evidence="1">
    <location>
        <begin position="336"/>
        <end position="349"/>
    </location>
</feature>
<comment type="caution">
    <text evidence="2">The sequence shown here is derived from an EMBL/GenBank/DDBJ whole genome shotgun (WGS) entry which is preliminary data.</text>
</comment>
<feature type="compositionally biased region" description="Polar residues" evidence="1">
    <location>
        <begin position="83"/>
        <end position="93"/>
    </location>
</feature>
<evidence type="ECO:0000313" key="3">
    <source>
        <dbReference type="Proteomes" id="UP001642540"/>
    </source>
</evidence>
<feature type="region of interest" description="Disordered" evidence="1">
    <location>
        <begin position="956"/>
        <end position="981"/>
    </location>
</feature>
<dbReference type="Proteomes" id="UP001642540">
    <property type="component" value="Unassembled WGS sequence"/>
</dbReference>
<name>A0ABP1S6Q2_9HEXA</name>
<feature type="region of interest" description="Disordered" evidence="1">
    <location>
        <begin position="68"/>
        <end position="93"/>
    </location>
</feature>
<accession>A0ABP1S6Q2</accession>
<feature type="compositionally biased region" description="Acidic residues" evidence="1">
    <location>
        <begin position="350"/>
        <end position="360"/>
    </location>
</feature>
<proteinExistence type="predicted"/>
<gene>
    <name evidence="2" type="ORF">ODALV1_LOCUS30155</name>
</gene>
<feature type="region of interest" description="Disordered" evidence="1">
    <location>
        <begin position="276"/>
        <end position="323"/>
    </location>
</feature>
<evidence type="ECO:0000256" key="1">
    <source>
        <dbReference type="SAM" id="MobiDB-lite"/>
    </source>
</evidence>
<evidence type="ECO:0000313" key="2">
    <source>
        <dbReference type="EMBL" id="CAL8144313.1"/>
    </source>
</evidence>
<protein>
    <submittedName>
        <fullName evidence="2">Uncharacterized protein</fullName>
    </submittedName>
</protein>
<feature type="compositionally biased region" description="Acidic residues" evidence="1">
    <location>
        <begin position="296"/>
        <end position="319"/>
    </location>
</feature>
<feature type="compositionally biased region" description="Basic and acidic residues" evidence="1">
    <location>
        <begin position="970"/>
        <end position="981"/>
    </location>
</feature>
<organism evidence="2 3">
    <name type="scientific">Orchesella dallaii</name>
    <dbReference type="NCBI Taxonomy" id="48710"/>
    <lineage>
        <taxon>Eukaryota</taxon>
        <taxon>Metazoa</taxon>
        <taxon>Ecdysozoa</taxon>
        <taxon>Arthropoda</taxon>
        <taxon>Hexapoda</taxon>
        <taxon>Collembola</taxon>
        <taxon>Entomobryomorpha</taxon>
        <taxon>Entomobryoidea</taxon>
        <taxon>Orchesellidae</taxon>
        <taxon>Orchesellinae</taxon>
        <taxon>Orchesella</taxon>
    </lineage>
</organism>
<feature type="region of interest" description="Disordered" evidence="1">
    <location>
        <begin position="336"/>
        <end position="365"/>
    </location>
</feature>
<reference evidence="2 3" key="1">
    <citation type="submission" date="2024-08" db="EMBL/GenBank/DDBJ databases">
        <authorList>
            <person name="Cucini C."/>
            <person name="Frati F."/>
        </authorList>
    </citation>
    <scope>NUCLEOTIDE SEQUENCE [LARGE SCALE GENOMIC DNA]</scope>
</reference>
<dbReference type="EMBL" id="CAXLJM020000160">
    <property type="protein sequence ID" value="CAL8144313.1"/>
    <property type="molecule type" value="Genomic_DNA"/>
</dbReference>
<sequence>MDTILTARSMSQTESDDSDTDILKYAFLNQVPEFEEISDKIIHHPTARFLNPKANVKKTSSFDFLGSPAKQPRLEMSEPEANARNQLPIQRTSTNISDTVTLETDSKMQVILPTRHAKITSAKSTCDSEGCHQFSYGDFNDNVFKSKDVLLEETKFIKVETNELGYDDLIPRKEFPSTKFYSRYIRPIMWSYSFQSDLVQYITVNEKDLNQNRVQPELKSVSFSGFSEEKAFNIVDTRSILKPVYRLQGVLDFIDKHLPLFLKESDFDSNMELALIEQDERERNPPAEKRRKLNEPDECVEEDEENYDEGVEEKYDDEVDEKHYTEVEEKYDEYLEEKQMEKVETKQTEEEKEDNQEDENMSTINNTSNATFNEEIEKNVGIFTICNELTNESQTLSVDLSTNPIVSDYIYNPFVCDLVVSENVSKQSSLEVPDNLESRQQSIENQYYEIINETAIHNPFVHSTVMDMTDIGMFQHAYTDSTDNTMSIPSGELIDSQPYRIFVQSSFSGSMSGTDYAYDEIPYFNMSLGMGDSTGSESRIEDVTDDFEDLPKQIETLFPANDPILSRRESTSCVLVDGLLEYDDDADEVQDEFDLETEQQETLMQPNPQLNYSTSFHSVLEPRGHGISKTSRLPPKRTKSDFFLNQLKLTKSFSQLCRKPLGTSKVSEDASNVELEVCNLQNSSHDQIPVTSSKSVFASVKNSLVACYRRFLSKNRVACKADSSHESNEENRNTPVIMDVEINEFDRWSDNMTNCSMKNCLQTVLENDEVCITNIYEKRGNTDGSFLFQNLGENGILMDKDSFQDSQLIVLPHAALPTSNNNAYNQRNSVCDLNFKATGEKPQTHAVSPALPQPDCIVKHKECETLQPQEITQPSKPLNSKQKLLEMEKVKKSSKESKESPAKLSILKRFCDMFHKLGRKSNKTNISLIGISSQHATKIGPPPTDESITVNANNNEKAAQSQPAPNSNAKSDKILAHHTDSRELYRERRRKFFREQKEFRDESIMAYFTNIIGASQQSSLNPSKHISVIASPTIAPVISPELLIPAALPVLSLLNQSKSDEILVTARTAMSECLVPARKKRLGQSLLLKMPPVVPIIAAAVAKVQQESIKENSSWINAVNAYKAGLRAPDNTLTDEPACPSQETKGKETSNDNNSSIENHIKPIAYPIKGILRKNKKV</sequence>
<feature type="compositionally biased region" description="Polar residues" evidence="1">
    <location>
        <begin position="956"/>
        <end position="969"/>
    </location>
</feature>
<feature type="region of interest" description="Disordered" evidence="1">
    <location>
        <begin position="1130"/>
        <end position="1160"/>
    </location>
</feature>